<proteinExistence type="predicted"/>
<dbReference type="HOGENOM" id="CLU_1037897_0_0_10"/>
<keyword evidence="2" id="KW-1185">Reference proteome</keyword>
<organism evidence="1 2">
    <name type="scientific">Spirosoma linguale (strain ATCC 33905 / DSM 74 / LMG 10896 / Claus 1)</name>
    <dbReference type="NCBI Taxonomy" id="504472"/>
    <lineage>
        <taxon>Bacteria</taxon>
        <taxon>Pseudomonadati</taxon>
        <taxon>Bacteroidota</taxon>
        <taxon>Cytophagia</taxon>
        <taxon>Cytophagales</taxon>
        <taxon>Cytophagaceae</taxon>
        <taxon>Spirosoma</taxon>
    </lineage>
</organism>
<reference evidence="1 2" key="1">
    <citation type="journal article" date="2010" name="Stand. Genomic Sci.">
        <title>Complete genome sequence of Spirosoma linguale type strain (1).</title>
        <authorList>
            <person name="Lail K."/>
            <person name="Sikorski J."/>
            <person name="Saunders E."/>
            <person name="Lapidus A."/>
            <person name="Glavina Del Rio T."/>
            <person name="Copeland A."/>
            <person name="Tice H."/>
            <person name="Cheng J.-F."/>
            <person name="Lucas S."/>
            <person name="Nolan M."/>
            <person name="Bruce D."/>
            <person name="Goodwin L."/>
            <person name="Pitluck S."/>
            <person name="Ivanova N."/>
            <person name="Mavromatis K."/>
            <person name="Ovchinnikova G."/>
            <person name="Pati A."/>
            <person name="Chen A."/>
            <person name="Palaniappan K."/>
            <person name="Land M."/>
            <person name="Hauser L."/>
            <person name="Chang Y.-J."/>
            <person name="Jeffries C.D."/>
            <person name="Chain P."/>
            <person name="Brettin T."/>
            <person name="Detter J.C."/>
            <person name="Schuetze A."/>
            <person name="Rohde M."/>
            <person name="Tindall B.J."/>
            <person name="Goeker M."/>
            <person name="Bristow J."/>
            <person name="Eisen J.A."/>
            <person name="Markowitz V."/>
            <person name="Hugenholtz P."/>
            <person name="Kyrpides N.C."/>
            <person name="Klenk H.-P."/>
            <person name="Chen F."/>
        </authorList>
    </citation>
    <scope>NUCLEOTIDE SEQUENCE [LARGE SCALE GENOMIC DNA]</scope>
    <source>
        <strain evidence="2">ATCC 33905 / DSM 74 / LMG 10896 / Claus 1</strain>
    </source>
</reference>
<dbReference type="STRING" id="504472.Slin_2279"/>
<dbReference type="KEGG" id="sli:Slin_2279"/>
<evidence type="ECO:0000313" key="1">
    <source>
        <dbReference type="EMBL" id="ADB38300.1"/>
    </source>
</evidence>
<name>D2QEP8_SPILD</name>
<protein>
    <submittedName>
        <fullName evidence="1">Uncharacterized protein</fullName>
    </submittedName>
</protein>
<gene>
    <name evidence="1" type="ordered locus">Slin_2279</name>
</gene>
<dbReference type="AlphaFoldDB" id="D2QEP8"/>
<evidence type="ECO:0000313" key="2">
    <source>
        <dbReference type="Proteomes" id="UP000002028"/>
    </source>
</evidence>
<dbReference type="RefSeq" id="WP_012926842.1">
    <property type="nucleotide sequence ID" value="NC_013730.1"/>
</dbReference>
<sequence>MIRITKFNDSVYLTEITEGTIDFVQDYLKILVSDNDLFKGVGNSTGLIRIPSTRLVERDYNTLDIAIANSEGIEDVKFDYLRQNLLDSLFKNSIQFLIAHEYFHVYNGHVDYIYYLRNIKEYNEGIGDSKLSPLDNQTLEMDADSSATCFLYDLLCNNFNSKYNEVKLIGKIPLSTPPLEGTEKQKIIYYVLFVAYFILKFTSLKRISTIDDLKRSSHPSQGMRMQFIAGALHAKVALEDKNLEEFVIMCSLRVMKDDVPPEKRSSVK</sequence>
<dbReference type="Proteomes" id="UP000002028">
    <property type="component" value="Chromosome"/>
</dbReference>
<accession>D2QEP8</accession>
<dbReference type="EMBL" id="CP001769">
    <property type="protein sequence ID" value="ADB38300.1"/>
    <property type="molecule type" value="Genomic_DNA"/>
</dbReference>